<evidence type="ECO:0000313" key="6">
    <source>
        <dbReference type="Proteomes" id="UP000740883"/>
    </source>
</evidence>
<evidence type="ECO:0000256" key="1">
    <source>
        <dbReference type="ARBA" id="ARBA00022723"/>
    </source>
</evidence>
<comment type="caution">
    <text evidence="5">The sequence shown here is derived from an EMBL/GenBank/DDBJ whole genome shotgun (WGS) entry which is preliminary data.</text>
</comment>
<keyword evidence="6" id="KW-1185">Reference proteome</keyword>
<dbReference type="InterPro" id="IPR007588">
    <property type="entry name" value="Znf_FLYWCH"/>
</dbReference>
<evidence type="ECO:0000259" key="4">
    <source>
        <dbReference type="Pfam" id="PF04500"/>
    </source>
</evidence>
<organism evidence="5 6">
    <name type="scientific">Nosema granulosis</name>
    <dbReference type="NCBI Taxonomy" id="83296"/>
    <lineage>
        <taxon>Eukaryota</taxon>
        <taxon>Fungi</taxon>
        <taxon>Fungi incertae sedis</taxon>
        <taxon>Microsporidia</taxon>
        <taxon>Nosematidae</taxon>
        <taxon>Nosema</taxon>
    </lineage>
</organism>
<proteinExistence type="predicted"/>
<reference evidence="5 6" key="1">
    <citation type="journal article" date="2020" name="Genome Biol. Evol.">
        <title>Comparative genomics of strictly vertically transmitted, feminizing microsporidia endosymbionts of amphipod crustaceans.</title>
        <authorList>
            <person name="Cormier A."/>
            <person name="Chebbi M.A."/>
            <person name="Giraud I."/>
            <person name="Wattier R."/>
            <person name="Teixeira M."/>
            <person name="Gilbert C."/>
            <person name="Rigaud T."/>
            <person name="Cordaux R."/>
        </authorList>
    </citation>
    <scope>NUCLEOTIDE SEQUENCE [LARGE SCALE GENOMIC DNA]</scope>
    <source>
        <strain evidence="5 6">Ou3-Ou53</strain>
    </source>
</reference>
<evidence type="ECO:0000313" key="5">
    <source>
        <dbReference type="EMBL" id="KAF9754384.1"/>
    </source>
</evidence>
<keyword evidence="1" id="KW-0479">Metal-binding</keyword>
<name>A0A9P6GVF4_9MICR</name>
<dbReference type="EMBL" id="SBJO01000844">
    <property type="protein sequence ID" value="KAF9754384.1"/>
    <property type="molecule type" value="Genomic_DNA"/>
</dbReference>
<protein>
    <recommendedName>
        <fullName evidence="4">FLYWCH-type domain-containing protein</fullName>
    </recommendedName>
</protein>
<dbReference type="AlphaFoldDB" id="A0A9P6GVF4"/>
<evidence type="ECO:0000256" key="3">
    <source>
        <dbReference type="ARBA" id="ARBA00022833"/>
    </source>
</evidence>
<dbReference type="OrthoDB" id="8192063at2759"/>
<dbReference type="Pfam" id="PF04500">
    <property type="entry name" value="FLYWCH"/>
    <property type="match status" value="1"/>
</dbReference>
<dbReference type="GO" id="GO:0008270">
    <property type="term" value="F:zinc ion binding"/>
    <property type="evidence" value="ECO:0007669"/>
    <property type="project" value="UniProtKB-KW"/>
</dbReference>
<sequence length="179" mass="20937">MRINMTNSIIKSIRGGDKIAYKGYFYNYTHTEIEIKVWRCNRRGCKSAMKTSLDNFLIDVEIHEHLKDDVKYFRTLLKEKMKKRALSSDESNRNVVLNVLKENISIKVPLDLKKLNDYVHKERKTNNFTVTNNYDIPVELQETVGGKQFLMYDSGLKDADRVVIFQQLKISNTSAILRL</sequence>
<keyword evidence="3" id="KW-0862">Zinc</keyword>
<dbReference type="Proteomes" id="UP000740883">
    <property type="component" value="Unassembled WGS sequence"/>
</dbReference>
<dbReference type="Gene3D" id="2.20.25.240">
    <property type="match status" value="1"/>
</dbReference>
<feature type="domain" description="FLYWCH-type" evidence="4">
    <location>
        <begin position="10"/>
        <end position="53"/>
    </location>
</feature>
<evidence type="ECO:0000256" key="2">
    <source>
        <dbReference type="ARBA" id="ARBA00022771"/>
    </source>
</evidence>
<accession>A0A9P6GVF4</accession>
<keyword evidence="2" id="KW-0863">Zinc-finger</keyword>
<gene>
    <name evidence="5" type="ORF">NGRA_3332</name>
</gene>